<dbReference type="InterPro" id="IPR038417">
    <property type="entry name" value="Alpga-gal_N_sf"/>
</dbReference>
<keyword evidence="3 5" id="KW-0378">Hydrolase</keyword>
<dbReference type="GO" id="GO:0016052">
    <property type="term" value="P:carbohydrate catabolic process"/>
    <property type="evidence" value="ECO:0007669"/>
    <property type="project" value="InterPro"/>
</dbReference>
<accession>A0A7H9EAG1</accession>
<comment type="catalytic activity">
    <reaction evidence="1 5">
        <text>Hydrolysis of terminal, non-reducing alpha-D-galactose residues in alpha-D-galactosides, including galactose oligosaccharides, galactomannans and galactolipids.</text>
        <dbReference type="EC" id="3.2.1.22"/>
    </reaction>
</comment>
<feature type="binding site" evidence="7">
    <location>
        <begin position="475"/>
        <end position="479"/>
    </location>
    <ligand>
        <name>substrate</name>
    </ligand>
</feature>
<dbReference type="FunFam" id="3.20.20.70:FF:000118">
    <property type="entry name" value="Alpha-galactosidase"/>
    <property type="match status" value="1"/>
</dbReference>
<feature type="binding site" evidence="7">
    <location>
        <begin position="365"/>
        <end position="366"/>
    </location>
    <ligand>
        <name>substrate</name>
    </ligand>
</feature>
<name>A0A7H9EAG1_9LACO</name>
<dbReference type="InterPro" id="IPR017853">
    <property type="entry name" value="GH"/>
</dbReference>
<dbReference type="EC" id="3.2.1.22" evidence="2 5"/>
<reference evidence="10 11" key="1">
    <citation type="submission" date="2020-01" db="EMBL/GenBank/DDBJ databases">
        <title>Complete and circular genome sequences of six lactobacillus isolates from horses.</title>
        <authorList>
            <person name="Hassan H.M."/>
        </authorList>
    </citation>
    <scope>NUCLEOTIDE SEQUENCE [LARGE SCALE GENOMIC DNA]</scope>
    <source>
        <strain evidence="10 11">1D</strain>
    </source>
</reference>
<feature type="binding site" evidence="7">
    <location>
        <position position="198"/>
    </location>
    <ligand>
        <name>substrate</name>
    </ligand>
</feature>
<dbReference type="InterPro" id="IPR002252">
    <property type="entry name" value="Glyco_hydro_36"/>
</dbReference>
<feature type="active site" description="Nucleophile" evidence="6">
    <location>
        <position position="477"/>
    </location>
</feature>
<organism evidence="10 11">
    <name type="scientific">Lactobacillus crispatus</name>
    <dbReference type="NCBI Taxonomy" id="47770"/>
    <lineage>
        <taxon>Bacteria</taxon>
        <taxon>Bacillati</taxon>
        <taxon>Bacillota</taxon>
        <taxon>Bacilli</taxon>
        <taxon>Lactobacillales</taxon>
        <taxon>Lactobacillaceae</taxon>
        <taxon>Lactobacillus</taxon>
    </lineage>
</organism>
<protein>
    <recommendedName>
        <fullName evidence="2 5">Alpha-galactosidase</fullName>
        <ecNumber evidence="2 5">3.2.1.22</ecNumber>
    </recommendedName>
</protein>
<dbReference type="InterPro" id="IPR050985">
    <property type="entry name" value="Alpha-glycosidase_related"/>
</dbReference>
<feature type="active site" description="Proton donor" evidence="6">
    <location>
        <position position="549"/>
    </location>
</feature>
<evidence type="ECO:0000313" key="10">
    <source>
        <dbReference type="EMBL" id="QLL74580.1"/>
    </source>
</evidence>
<dbReference type="InterPro" id="IPR031705">
    <property type="entry name" value="Glyco_hydro_36_C"/>
</dbReference>
<dbReference type="Pfam" id="PF16874">
    <property type="entry name" value="Glyco_hydro_36C"/>
    <property type="match status" value="1"/>
</dbReference>
<dbReference type="Gene3D" id="2.60.40.1180">
    <property type="entry name" value="Golgi alpha-mannosidase II"/>
    <property type="match status" value="1"/>
</dbReference>
<evidence type="ECO:0000256" key="3">
    <source>
        <dbReference type="ARBA" id="ARBA00022801"/>
    </source>
</evidence>
<evidence type="ECO:0000256" key="4">
    <source>
        <dbReference type="ARBA" id="ARBA00023295"/>
    </source>
</evidence>
<evidence type="ECO:0000256" key="5">
    <source>
        <dbReference type="PIRNR" id="PIRNR005536"/>
    </source>
</evidence>
<dbReference type="InterPro" id="IPR013780">
    <property type="entry name" value="Glyco_hydro_b"/>
</dbReference>
<evidence type="ECO:0000256" key="7">
    <source>
        <dbReference type="PIRSR" id="PIRSR005536-2"/>
    </source>
</evidence>
<evidence type="ECO:0000313" key="11">
    <source>
        <dbReference type="Proteomes" id="UP000510660"/>
    </source>
</evidence>
<dbReference type="CDD" id="cd14791">
    <property type="entry name" value="GH36"/>
    <property type="match status" value="1"/>
</dbReference>
<sequence length="741" mass="84866">MIDVINNKYFNLYNESFSYLLYIMDNGQLGHLYYGDSLGKIDENTADYIAYSKNKASGTVKYSPDLASFTLADHMQEYPTYGTSDYREGAISLSRGDEVLYPDFKFKSYKITHGQKRDLAMPQAYGDDCDNLIITLVDEEKELTLDLTYTIFPELTAVVRKAEITNNGKDSIEIQNLQSNVLSLPDSNYDFLQLSGAWLKERHIKKRPLEQGITKIESLRGASSHQENPFAALVARDATNDTGRIYASNLIYSGNFITQAEVDEWGTCRLMSGINPATFTWRLNSGEHFTSPEGAVFYTNSGYNGLMRQTHAFARDHVIDSKWKTKKRPIVINNWEATYFDFNEEKLVSLAKRAADLGAECFVLDDGWFGHRDTDRTSLGNWIVDKKKFPNGLAHFSDYVHQLGMQFGLWFEPEMVSPDTELYKKHPDWVVRHPYKRASIGRGQYVLDFANPAVVDNIYHQMLAILSSVKIDYIKWDMNRNITEAYSSYLKKLARLQGEFFHRYILGVYDLYSRLLKKFPDLLIEGCAGGGGRFDLGILYYSPQIWPSDDSDAVERLDIMTGTLLAYPLSTFSNHVSAVPNDQVKRMTSLNFRQDVTCFGPLGYELDLNKLSQDELNKIKANISWYKKNREILVQGDFYQILPVGTKNNTYAWAVSRNNQQIVGFYRKLARPNETLDHYLPLKDLNEKTNYLINGKQKLSGKVLQTFGLREPYQFNGSNLDTAQLIGDFQSYIYQINSQNI</sequence>
<dbReference type="PANTHER" id="PTHR43053">
    <property type="entry name" value="GLYCOSIDASE FAMILY 31"/>
    <property type="match status" value="1"/>
</dbReference>
<proteinExistence type="inferred from homology"/>
<comment type="similarity">
    <text evidence="5">Belongs to the glycosyl hydrolase.</text>
</comment>
<dbReference type="Proteomes" id="UP000510660">
    <property type="component" value="Chromosome"/>
</dbReference>
<dbReference type="SUPFAM" id="SSF51445">
    <property type="entry name" value="(Trans)glycosidases"/>
    <property type="match status" value="1"/>
</dbReference>
<dbReference type="InterPro" id="IPR031704">
    <property type="entry name" value="Glyco_hydro_36_N"/>
</dbReference>
<evidence type="ECO:0000256" key="1">
    <source>
        <dbReference type="ARBA" id="ARBA00001255"/>
    </source>
</evidence>
<evidence type="ECO:0000256" key="2">
    <source>
        <dbReference type="ARBA" id="ARBA00012755"/>
    </source>
</evidence>
<gene>
    <name evidence="10" type="ORF">GTO85_09590</name>
</gene>
<dbReference type="Pfam" id="PF02065">
    <property type="entry name" value="Melibiase"/>
    <property type="match status" value="1"/>
</dbReference>
<dbReference type="EMBL" id="CP047415">
    <property type="protein sequence ID" value="QLL74580.1"/>
    <property type="molecule type" value="Genomic_DNA"/>
</dbReference>
<feature type="binding site" evidence="7">
    <location>
        <position position="549"/>
    </location>
    <ligand>
        <name>substrate</name>
    </ligand>
</feature>
<feature type="binding site" evidence="7">
    <location>
        <position position="527"/>
    </location>
    <ligand>
        <name>substrate</name>
    </ligand>
</feature>
<dbReference type="RefSeq" id="WP_150398709.1">
    <property type="nucleotide sequence ID" value="NZ_CP047415.1"/>
</dbReference>
<evidence type="ECO:0000256" key="6">
    <source>
        <dbReference type="PIRSR" id="PIRSR005536-1"/>
    </source>
</evidence>
<dbReference type="InterPro" id="IPR013785">
    <property type="entry name" value="Aldolase_TIM"/>
</dbReference>
<dbReference type="Gene3D" id="2.70.98.60">
    <property type="entry name" value="alpha-galactosidase from lactobacil brevis"/>
    <property type="match status" value="1"/>
</dbReference>
<dbReference type="GO" id="GO:0004557">
    <property type="term" value="F:alpha-galactosidase activity"/>
    <property type="evidence" value="ECO:0007669"/>
    <property type="project" value="UniProtKB-UniRule"/>
</dbReference>
<evidence type="ECO:0000259" key="8">
    <source>
        <dbReference type="Pfam" id="PF16874"/>
    </source>
</evidence>
<dbReference type="PRINTS" id="PR00743">
    <property type="entry name" value="GLHYDRLASE36"/>
</dbReference>
<dbReference type="PANTHER" id="PTHR43053:SF3">
    <property type="entry name" value="ALPHA-GALACTOSIDASE C-RELATED"/>
    <property type="match status" value="1"/>
</dbReference>
<keyword evidence="4 5" id="KW-0326">Glycosidase</keyword>
<feature type="domain" description="Glycosyl hydrolase family 36 C-terminal" evidence="8">
    <location>
        <begin position="655"/>
        <end position="735"/>
    </location>
</feature>
<feature type="domain" description="Glycosyl hydrolase family 36 N-terminal" evidence="9">
    <location>
        <begin position="27"/>
        <end position="284"/>
    </location>
</feature>
<dbReference type="Pfam" id="PF16875">
    <property type="entry name" value="Glyco_hydro_36N"/>
    <property type="match status" value="1"/>
</dbReference>
<dbReference type="AlphaFoldDB" id="A0A7H9EAG1"/>
<feature type="binding site" evidence="7">
    <location>
        <position position="442"/>
    </location>
    <ligand>
        <name>substrate</name>
    </ligand>
</feature>
<dbReference type="Gene3D" id="3.20.20.70">
    <property type="entry name" value="Aldolase class I"/>
    <property type="match status" value="1"/>
</dbReference>
<dbReference type="PIRSF" id="PIRSF005536">
    <property type="entry name" value="Agal"/>
    <property type="match status" value="1"/>
</dbReference>
<evidence type="ECO:0000259" key="9">
    <source>
        <dbReference type="Pfam" id="PF16875"/>
    </source>
</evidence>